<organism evidence="2 3">
    <name type="scientific">Biomaibacter acetigenes</name>
    <dbReference type="NCBI Taxonomy" id="2316383"/>
    <lineage>
        <taxon>Bacteria</taxon>
        <taxon>Bacillati</taxon>
        <taxon>Bacillota</taxon>
        <taxon>Clostridia</taxon>
        <taxon>Thermosediminibacterales</taxon>
        <taxon>Tepidanaerobacteraceae</taxon>
        <taxon>Biomaibacter</taxon>
    </lineage>
</organism>
<proteinExistence type="predicted"/>
<evidence type="ECO:0008006" key="4">
    <source>
        <dbReference type="Google" id="ProtNLM"/>
    </source>
</evidence>
<dbReference type="Proteomes" id="UP000280960">
    <property type="component" value="Chromosome"/>
</dbReference>
<dbReference type="AlphaFoldDB" id="A0A3G2R941"/>
<dbReference type="KEGG" id="bacg:D2962_16495"/>
<feature type="signal peptide" evidence="1">
    <location>
        <begin position="1"/>
        <end position="24"/>
    </location>
</feature>
<name>A0A3G2R941_9FIRM</name>
<reference evidence="2 3" key="1">
    <citation type="submission" date="2018-10" db="EMBL/GenBank/DDBJ databases">
        <authorList>
            <person name="Zhang X."/>
        </authorList>
    </citation>
    <scope>NUCLEOTIDE SEQUENCE [LARGE SCALE GENOMIC DNA]</scope>
    <source>
        <strain evidence="2 3">SK-G1</strain>
    </source>
</reference>
<keyword evidence="3" id="KW-1185">Reference proteome</keyword>
<dbReference type="EMBL" id="CP033169">
    <property type="protein sequence ID" value="AYO31981.1"/>
    <property type="molecule type" value="Genomic_DNA"/>
</dbReference>
<evidence type="ECO:0000256" key="1">
    <source>
        <dbReference type="SAM" id="SignalP"/>
    </source>
</evidence>
<accession>A0A3G2R941</accession>
<evidence type="ECO:0000313" key="2">
    <source>
        <dbReference type="EMBL" id="AYO31981.1"/>
    </source>
</evidence>
<gene>
    <name evidence="2" type="ORF">D2962_16495</name>
</gene>
<keyword evidence="1" id="KW-0732">Signal</keyword>
<protein>
    <recommendedName>
        <fullName evidence="4">PKD domain-containing protein</fullName>
    </recommendedName>
</protein>
<evidence type="ECO:0000313" key="3">
    <source>
        <dbReference type="Proteomes" id="UP000280960"/>
    </source>
</evidence>
<feature type="chain" id="PRO_5018014320" description="PKD domain-containing protein" evidence="1">
    <location>
        <begin position="25"/>
        <end position="296"/>
    </location>
</feature>
<dbReference type="RefSeq" id="WP_122015614.1">
    <property type="nucleotide sequence ID" value="NZ_CP033169.1"/>
</dbReference>
<sequence length="296" mass="31800">MTKKITALALAIMMILAFSATAMAAPTGSTVISNELGGTITVQEAPTVSTYKFEVSKPETIVAHLDNKIEMTLTYNTMGSTGYNNVLVTVDITKPDGAEVDLLATDTNGQVFDIADLGYWGPPTGFPIAADYSATTDITARFSMAGTYTITTKLVDKNNGDAVITEHSETVDVVEPISLNYTTQLPTTVKKGSNFDVTIKATNNYKNLDNTQATIERSLYIMELTKDNNPATSADVTIKASDGQALGYNDTEKYFFWGPSNGFPFSTADASTTFTVTFNNAGTYSVKIYAVQLPLP</sequence>